<dbReference type="PANTHER" id="PTHR33841">
    <property type="entry name" value="DNA METHYLTRANSFERASE YEEA-RELATED"/>
    <property type="match status" value="1"/>
</dbReference>
<dbReference type="InterPro" id="IPR041635">
    <property type="entry name" value="Type_ISP_LLaBIII_C"/>
</dbReference>
<evidence type="ECO:0000313" key="8">
    <source>
        <dbReference type="EMBL" id="OGD17398.1"/>
    </source>
</evidence>
<evidence type="ECO:0000256" key="1">
    <source>
        <dbReference type="ARBA" id="ARBA00006594"/>
    </source>
</evidence>
<dbReference type="Proteomes" id="UP000177701">
    <property type="component" value="Unassembled WGS sequence"/>
</dbReference>
<reference evidence="8 9" key="1">
    <citation type="journal article" date="2016" name="Nat. Commun.">
        <title>Thousands of microbial genomes shed light on interconnected biogeochemical processes in an aquifer system.</title>
        <authorList>
            <person name="Anantharaman K."/>
            <person name="Brown C.T."/>
            <person name="Hug L.A."/>
            <person name="Sharon I."/>
            <person name="Castelle C.J."/>
            <person name="Probst A.J."/>
            <person name="Thomas B.C."/>
            <person name="Singh A."/>
            <person name="Wilkins M.J."/>
            <person name="Karaoz U."/>
            <person name="Brodie E.L."/>
            <person name="Williams K.H."/>
            <person name="Hubbard S.S."/>
            <person name="Banfield J.F."/>
        </authorList>
    </citation>
    <scope>NUCLEOTIDE SEQUENCE [LARGE SCALE GENOMIC DNA]</scope>
</reference>
<name>A0A1F5AG53_9BACT</name>
<comment type="similarity">
    <text evidence="1">Belongs to the N(4)/N(6)-methyltransferase family.</text>
</comment>
<evidence type="ECO:0000256" key="3">
    <source>
        <dbReference type="ARBA" id="ARBA00022603"/>
    </source>
</evidence>
<dbReference type="GO" id="GO:0006304">
    <property type="term" value="P:DNA modification"/>
    <property type="evidence" value="ECO:0007669"/>
    <property type="project" value="InterPro"/>
</dbReference>
<protein>
    <recommendedName>
        <fullName evidence="2">site-specific DNA-methyltransferase (adenine-specific)</fullName>
        <ecNumber evidence="2">2.1.1.72</ecNumber>
    </recommendedName>
</protein>
<dbReference type="PRINTS" id="PR00507">
    <property type="entry name" value="N12N6MTFRASE"/>
</dbReference>
<dbReference type="InterPro" id="IPR050953">
    <property type="entry name" value="N4_N6_ade-DNA_methylase"/>
</dbReference>
<comment type="catalytic activity">
    <reaction evidence="5">
        <text>a 2'-deoxyadenosine in DNA + S-adenosyl-L-methionine = an N(6)-methyl-2'-deoxyadenosine in DNA + S-adenosyl-L-homocysteine + H(+)</text>
        <dbReference type="Rhea" id="RHEA:15197"/>
        <dbReference type="Rhea" id="RHEA-COMP:12418"/>
        <dbReference type="Rhea" id="RHEA-COMP:12419"/>
        <dbReference type="ChEBI" id="CHEBI:15378"/>
        <dbReference type="ChEBI" id="CHEBI:57856"/>
        <dbReference type="ChEBI" id="CHEBI:59789"/>
        <dbReference type="ChEBI" id="CHEBI:90615"/>
        <dbReference type="ChEBI" id="CHEBI:90616"/>
        <dbReference type="EC" id="2.1.1.72"/>
    </reaction>
</comment>
<dbReference type="InterPro" id="IPR029063">
    <property type="entry name" value="SAM-dependent_MTases_sf"/>
</dbReference>
<keyword evidence="3" id="KW-0489">Methyltransferase</keyword>
<evidence type="ECO:0000259" key="6">
    <source>
        <dbReference type="Pfam" id="PF02384"/>
    </source>
</evidence>
<feature type="domain" description="DNA methylase adenine-specific" evidence="6">
    <location>
        <begin position="297"/>
        <end position="572"/>
    </location>
</feature>
<proteinExistence type="inferred from homology"/>
<accession>A0A1F5AG53</accession>
<evidence type="ECO:0000256" key="2">
    <source>
        <dbReference type="ARBA" id="ARBA00011900"/>
    </source>
</evidence>
<dbReference type="STRING" id="1797291.A2V47_00305"/>
<dbReference type="AlphaFoldDB" id="A0A1F5AG53"/>
<feature type="domain" description="Type ISP restriction-modification enzyme LLaBIII C-terminal specificity" evidence="7">
    <location>
        <begin position="683"/>
        <end position="1002"/>
    </location>
</feature>
<organism evidence="8 9">
    <name type="scientific">Candidatus Sediminicultor quintus</name>
    <dbReference type="NCBI Taxonomy" id="1797291"/>
    <lineage>
        <taxon>Bacteria</taxon>
        <taxon>Pseudomonadati</taxon>
        <taxon>Atribacterota</taxon>
        <taxon>Candidatus Phoenicimicrobiia</taxon>
        <taxon>Candidatus Pheonicimicrobiales</taxon>
        <taxon>Candidatus Phoenicimicrobiaceae</taxon>
        <taxon>Candidatus Sediminicultor</taxon>
    </lineage>
</organism>
<dbReference type="GO" id="GO:0009007">
    <property type="term" value="F:site-specific DNA-methyltransferase (adenine-specific) activity"/>
    <property type="evidence" value="ECO:0007669"/>
    <property type="project" value="UniProtKB-EC"/>
</dbReference>
<dbReference type="GO" id="GO:0032259">
    <property type="term" value="P:methylation"/>
    <property type="evidence" value="ECO:0007669"/>
    <property type="project" value="UniProtKB-KW"/>
</dbReference>
<gene>
    <name evidence="8" type="ORF">A2V47_00305</name>
</gene>
<dbReference type="EMBL" id="MEYH01000006">
    <property type="protein sequence ID" value="OGD17398.1"/>
    <property type="molecule type" value="Genomic_DNA"/>
</dbReference>
<sequence length="1007" mass="117102">MQNIFNHYIQSISSKFSHPETSEMGYRADFEILLKGIFESIKVKRVDHDAKARQGNRPDFIVLNKDVPLLYIEAKDIGISLDKVEKSEQMARYFGYTNLVLTDYLEFRFYRNGLPYEEPIKIASYDSKNRTITPFPKNYELAAKTLLDFTQSQKEPIKSGKHLSKIMGGKAQRIRDNLRHFLILDSKQNIELVHIYEAIKKMLVHDLTIDTFSDMYAQTLVYGLFVARYYDDSPDTFTRQEARDLVPASNPFLQHFFDHIAGPNFDKRLSFIVDELCLVFQHADTKKLIEEYMDDADPVIHFYEDFLKEYDPALRKKMGAYYTPLPVVRFIVRSVDQILQKDFNLANGLADTSKLPNGKHRVQILDPAVGTGTFVSATIGVIHERLKEQGQTGRWPAYVHHDLLPRLHGFELMMTPYTIAHLKVSIALRETGFKYFNETRTGKTRLRVFLTNSLEQSETQQDLFSFGFAESIAEEAREADKIKSETPIMVVIGNPPYSISSQNKGTWILRLIKDYKRGLGERKINLDDDYIKFIRFAEHFIEKNKNGIVAMITNNSFIDGITHRQMRKHLLETFDEIYILDLHGNSKKKEKAPDGGKDENIFDIMQGVSISIFVRKLVEKRDLGTVYHSELYGKREDKFKVLNECNLQTIEWKKLEYSEPYYFFVPKDFSAGVKYLDGFYITELFQTYSAGIKTKIDSIATDFDESSLSNRISEILTEKPSLKEIINQYNLRLNTTWEYEKAMKAVFDESKIRPFAYRPFDYRYVYFDHDFLSRSRKKVMSNLIQPNLALAFIHQGRNYGVEVQVTKNVTCEDFVTNHTFVAPLYIYFDDGTCIPNLKKEIIHRIEKAVGKVSPEDFFDYIYAVLHSPGYREKYKEFLKIDFPRVPYPKDAKSFKRLVSIGAELRSLHLLESPKVNQFITTYPIAGSDNVEKLIYKDGKVFINTEQYFGNIPEVAWNFYIGGYQPAQKWLKDRKGRALTNTDIEHYQKIIVALAETNRIMKEIDSNT</sequence>
<evidence type="ECO:0000256" key="5">
    <source>
        <dbReference type="ARBA" id="ARBA00047942"/>
    </source>
</evidence>
<evidence type="ECO:0000259" key="7">
    <source>
        <dbReference type="Pfam" id="PF18135"/>
    </source>
</evidence>
<dbReference type="Gene3D" id="3.40.50.150">
    <property type="entry name" value="Vaccinia Virus protein VP39"/>
    <property type="match status" value="1"/>
</dbReference>
<dbReference type="PANTHER" id="PTHR33841:SF1">
    <property type="entry name" value="DNA METHYLTRANSFERASE A"/>
    <property type="match status" value="1"/>
</dbReference>
<dbReference type="EC" id="2.1.1.72" evidence="2"/>
<dbReference type="InterPro" id="IPR003356">
    <property type="entry name" value="DNA_methylase_A-5"/>
</dbReference>
<dbReference type="Pfam" id="PF18135">
    <property type="entry name" value="Type_ISP_C"/>
    <property type="match status" value="1"/>
</dbReference>
<dbReference type="SUPFAM" id="SSF53335">
    <property type="entry name" value="S-adenosyl-L-methionine-dependent methyltransferases"/>
    <property type="match status" value="1"/>
</dbReference>
<evidence type="ECO:0000256" key="4">
    <source>
        <dbReference type="ARBA" id="ARBA00022679"/>
    </source>
</evidence>
<comment type="caution">
    <text evidence="8">The sequence shown here is derived from an EMBL/GenBank/DDBJ whole genome shotgun (WGS) entry which is preliminary data.</text>
</comment>
<evidence type="ECO:0000313" key="9">
    <source>
        <dbReference type="Proteomes" id="UP000177701"/>
    </source>
</evidence>
<keyword evidence="4" id="KW-0808">Transferase</keyword>
<dbReference type="Pfam" id="PF02384">
    <property type="entry name" value="N6_Mtase"/>
    <property type="match status" value="1"/>
</dbReference>